<accession>A0ABU0YJD1</accession>
<dbReference type="RefSeq" id="WP_379955269.1">
    <property type="nucleotide sequence ID" value="NZ_JAUYVI010000003.1"/>
</dbReference>
<dbReference type="SUPFAM" id="SSF109604">
    <property type="entry name" value="HD-domain/PDEase-like"/>
    <property type="match status" value="1"/>
</dbReference>
<gene>
    <name evidence="2" type="ORF">Q8A70_09145</name>
</gene>
<evidence type="ECO:0000259" key="1">
    <source>
        <dbReference type="Pfam" id="PF01966"/>
    </source>
</evidence>
<dbReference type="EMBL" id="JAUYVI010000003">
    <property type="protein sequence ID" value="MDQ7247831.1"/>
    <property type="molecule type" value="Genomic_DNA"/>
</dbReference>
<comment type="caution">
    <text evidence="2">The sequence shown here is derived from an EMBL/GenBank/DDBJ whole genome shotgun (WGS) entry which is preliminary data.</text>
</comment>
<dbReference type="InterPro" id="IPR006674">
    <property type="entry name" value="HD_domain"/>
</dbReference>
<evidence type="ECO:0000313" key="2">
    <source>
        <dbReference type="EMBL" id="MDQ7247831.1"/>
    </source>
</evidence>
<dbReference type="PANTHER" id="PTHR40202">
    <property type="match status" value="1"/>
</dbReference>
<dbReference type="Pfam" id="PF01966">
    <property type="entry name" value="HD"/>
    <property type="match status" value="1"/>
</dbReference>
<dbReference type="Proteomes" id="UP001230156">
    <property type="component" value="Unassembled WGS sequence"/>
</dbReference>
<dbReference type="Gene3D" id="1.10.3210.10">
    <property type="entry name" value="Hypothetical protein af1432"/>
    <property type="match status" value="1"/>
</dbReference>
<dbReference type="PANTHER" id="PTHR40202:SF1">
    <property type="entry name" value="HD DOMAIN-CONTAINING PROTEIN"/>
    <property type="match status" value="1"/>
</dbReference>
<dbReference type="InterPro" id="IPR052567">
    <property type="entry name" value="OP_Dioxygenase"/>
</dbReference>
<proteinExistence type="predicted"/>
<name>A0ABU0YJD1_9PROT</name>
<reference evidence="3" key="1">
    <citation type="submission" date="2023-08" db="EMBL/GenBank/DDBJ databases">
        <title>Rhodospirillaceae gen. nov., a novel taxon isolated from the Yangtze River Yuezi River estuary sludge.</title>
        <authorList>
            <person name="Ruan L."/>
        </authorList>
    </citation>
    <scope>NUCLEOTIDE SEQUENCE [LARGE SCALE GENOMIC DNA]</scope>
    <source>
        <strain evidence="3">R-7</strain>
    </source>
</reference>
<feature type="domain" description="HD" evidence="1">
    <location>
        <begin position="32"/>
        <end position="106"/>
    </location>
</feature>
<evidence type="ECO:0000313" key="3">
    <source>
        <dbReference type="Proteomes" id="UP001230156"/>
    </source>
</evidence>
<protein>
    <submittedName>
        <fullName evidence="2">HD domain-containing protein</fullName>
    </submittedName>
</protein>
<organism evidence="2 3">
    <name type="scientific">Dongia sedimenti</name>
    <dbReference type="NCBI Taxonomy" id="3064282"/>
    <lineage>
        <taxon>Bacteria</taxon>
        <taxon>Pseudomonadati</taxon>
        <taxon>Pseudomonadota</taxon>
        <taxon>Alphaproteobacteria</taxon>
        <taxon>Rhodospirillales</taxon>
        <taxon>Dongiaceae</taxon>
        <taxon>Dongia</taxon>
    </lineage>
</organism>
<dbReference type="InterPro" id="IPR017670">
    <property type="entry name" value="Phosphonate_degrad-assoc"/>
</dbReference>
<sequence length="185" mass="20277">MSTPAENTLDDIRAAFAKRGHEGYGEGVSQLDHALQCAVFAERDGASEPLIVATLLHDIGHMLHDLPENIADSGIDTQHESLGSAWLSQHFGPEVSEPVRLHVAAKRYLSASEAGYFDVLSDASKLSLKLQGGPMNPEEQAKFGAERFFAEAVALRRWDDEGKILGMKTPDLAHFEPMIARSLRR</sequence>
<keyword evidence="3" id="KW-1185">Reference proteome</keyword>
<dbReference type="NCBIfam" id="TIGR03276">
    <property type="entry name" value="Phn-HD"/>
    <property type="match status" value="1"/>
</dbReference>